<proteinExistence type="predicted"/>
<reference evidence="3 4" key="1">
    <citation type="submission" date="2021-06" db="EMBL/GenBank/DDBJ databases">
        <authorList>
            <person name="Palmer J.M."/>
        </authorList>
    </citation>
    <scope>NUCLEOTIDE SEQUENCE [LARGE SCALE GENOMIC DNA]</scope>
    <source>
        <strain evidence="3 4">AS_MEX2019</strain>
        <tissue evidence="3">Muscle</tissue>
    </source>
</reference>
<keyword evidence="2" id="KW-0732">Signal</keyword>
<name>A0ABV0ZXG9_9TELE</name>
<evidence type="ECO:0000313" key="3">
    <source>
        <dbReference type="EMBL" id="MEQ2310963.1"/>
    </source>
</evidence>
<feature type="signal peptide" evidence="2">
    <location>
        <begin position="1"/>
        <end position="18"/>
    </location>
</feature>
<comment type="caution">
    <text evidence="3">The sequence shown here is derived from an EMBL/GenBank/DDBJ whole genome shotgun (WGS) entry which is preliminary data.</text>
</comment>
<organism evidence="3 4">
    <name type="scientific">Ameca splendens</name>
    <dbReference type="NCBI Taxonomy" id="208324"/>
    <lineage>
        <taxon>Eukaryota</taxon>
        <taxon>Metazoa</taxon>
        <taxon>Chordata</taxon>
        <taxon>Craniata</taxon>
        <taxon>Vertebrata</taxon>
        <taxon>Euteleostomi</taxon>
        <taxon>Actinopterygii</taxon>
        <taxon>Neopterygii</taxon>
        <taxon>Teleostei</taxon>
        <taxon>Neoteleostei</taxon>
        <taxon>Acanthomorphata</taxon>
        <taxon>Ovalentaria</taxon>
        <taxon>Atherinomorphae</taxon>
        <taxon>Cyprinodontiformes</taxon>
        <taxon>Goodeidae</taxon>
        <taxon>Ameca</taxon>
    </lineage>
</organism>
<dbReference type="Proteomes" id="UP001469553">
    <property type="component" value="Unassembled WGS sequence"/>
</dbReference>
<accession>A0ABV0ZXG9</accession>
<keyword evidence="4" id="KW-1185">Reference proteome</keyword>
<sequence>MGMCGYLAVPGKFLVVLGLKLLFLVPAGVPARSGDSALKDNITVKQGDSAVLNGSLGSWCVSPAVYGRTTPWTGRQSIAGATQTHTQDKQPRTHSFAPKGNLEKPINHVFGL</sequence>
<evidence type="ECO:0000256" key="1">
    <source>
        <dbReference type="SAM" id="MobiDB-lite"/>
    </source>
</evidence>
<protein>
    <submittedName>
        <fullName evidence="3">Uncharacterized protein</fullName>
    </submittedName>
</protein>
<gene>
    <name evidence="3" type="ORF">AMECASPLE_014743</name>
</gene>
<dbReference type="EMBL" id="JAHRIP010076245">
    <property type="protein sequence ID" value="MEQ2310963.1"/>
    <property type="molecule type" value="Genomic_DNA"/>
</dbReference>
<feature type="chain" id="PRO_5045963927" evidence="2">
    <location>
        <begin position="19"/>
        <end position="112"/>
    </location>
</feature>
<evidence type="ECO:0000256" key="2">
    <source>
        <dbReference type="SAM" id="SignalP"/>
    </source>
</evidence>
<feature type="region of interest" description="Disordered" evidence="1">
    <location>
        <begin position="78"/>
        <end position="102"/>
    </location>
</feature>
<evidence type="ECO:0000313" key="4">
    <source>
        <dbReference type="Proteomes" id="UP001469553"/>
    </source>
</evidence>